<dbReference type="Gene3D" id="2.180.10.10">
    <property type="entry name" value="RHS repeat-associated core"/>
    <property type="match status" value="2"/>
</dbReference>
<evidence type="ECO:0000313" key="4">
    <source>
        <dbReference type="EMBL" id="MDO7833667.1"/>
    </source>
</evidence>
<keyword evidence="5" id="KW-1185">Reference proteome</keyword>
<dbReference type="PANTHER" id="PTHR32305:SF15">
    <property type="entry name" value="PROTEIN RHSA-RELATED"/>
    <property type="match status" value="1"/>
</dbReference>
<evidence type="ECO:0000313" key="5">
    <source>
        <dbReference type="Proteomes" id="UP001176471"/>
    </source>
</evidence>
<evidence type="ECO:0000259" key="3">
    <source>
        <dbReference type="Pfam" id="PF25023"/>
    </source>
</evidence>
<dbReference type="EMBL" id="JAUQOM010000001">
    <property type="protein sequence ID" value="MDO7833667.1"/>
    <property type="molecule type" value="Genomic_DNA"/>
</dbReference>
<accession>A0ABT8ZGK0</accession>
<dbReference type="InterPro" id="IPR031325">
    <property type="entry name" value="RHS_repeat"/>
</dbReference>
<dbReference type="RefSeq" id="WP_304534207.1">
    <property type="nucleotide sequence ID" value="NZ_JAUQOM010000001.1"/>
</dbReference>
<dbReference type="NCBIfam" id="TIGR03696">
    <property type="entry name" value="Rhs_assc_core"/>
    <property type="match status" value="1"/>
</dbReference>
<dbReference type="InterPro" id="IPR022385">
    <property type="entry name" value="Rhs_assc_core"/>
</dbReference>
<evidence type="ECO:0000256" key="2">
    <source>
        <dbReference type="SAM" id="SignalP"/>
    </source>
</evidence>
<dbReference type="Proteomes" id="UP001176471">
    <property type="component" value="Unassembled WGS sequence"/>
</dbReference>
<comment type="caution">
    <text evidence="4">The sequence shown here is derived from an EMBL/GenBank/DDBJ whole genome shotgun (WGS) entry which is preliminary data.</text>
</comment>
<reference evidence="4" key="1">
    <citation type="submission" date="2023-07" db="EMBL/GenBank/DDBJ databases">
        <title>Bacterial whole genome sequence for Sphingobium sp. HBC34.</title>
        <authorList>
            <person name="Le V."/>
            <person name="Ko S.-R."/>
            <person name="Ahn C.-Y."/>
            <person name="Oh H.-M."/>
        </authorList>
    </citation>
    <scope>NUCLEOTIDE SEQUENCE</scope>
    <source>
        <strain evidence="4">HBC34</strain>
    </source>
</reference>
<evidence type="ECO:0000256" key="1">
    <source>
        <dbReference type="ARBA" id="ARBA00022737"/>
    </source>
</evidence>
<sequence length="891" mass="93885">MKPSTGCGSTRKWLMLMAGLILTIMSYTHTAQAQSPWTSYSRWDALRRLTGRIQPDADGVSPLQYDAERYTYDVDGNLTKIERGYLSAWKNEAVAPKDWGTDFHAFEAMTIAYDAAGNKLDERLTTIEGGAAVQSATQYSYDAAGRLVCTAVRMNLASLPAPGSDACVGSSHPTFGADRITRNVYDSAGQIVQIRRGAGTPLEQAYVTYAFTPNGKKADVIDANGNRATLIWDGFDRQSEWRFPCAIATGAAPCNVPAALPTAYNPTTQATAIATAGRANTGDRELYEYDANGNRTGLTKRSGHVIAYAFDAHNRMSSKAVPAVGTGAAYTVNYTYDLLGRQLTAKFQAGGYGITNLFDAAGRLLSSSNNVSGTARTLAHQYDANGNRTQLTWPDGNAFTFDYDGLDRMSLIKRSGSTVATITYDIQGRRASLMSGGTTTYGYDPVSRLASLTHNLAGTDRDVTYCMGQMNPTCAASYNAAGQVMARTISNDAYAVRGQFNTDRSYTSNGLNQYTKAGSTSPTYDLNGNLTFADGTTYAYDVENRLISATGATSATLTYDPMGRLSSTTAAGATTWFLYDGDELIAEYDSAGTMLDRYVHGPNTDEPLLWYEGAGLTARRVLRADQQGSIVAISDLGSNSLFVNSYDEWGNPAAGNVGRFAYTGQIILPELKLYHYKARVYSPRLGRFLQTDPVGYDDQFNLYAYVANDPLNGSDPSGECGVFLGACIGAGVEVVVQLSTGELQHSVSSAFRGDFGPLATSTAKIGISAVTGQLGGPATKGLMAVAGKAATTVSASKAIVATARIAAVPTAQAGLGAASKSATNVVQGKPITENVGTAAVVSAGVGSVGHAVNAKIGDAAGAAFAKPVVSAVSSLSKKEGGCIAADGKACH</sequence>
<dbReference type="Pfam" id="PF05593">
    <property type="entry name" value="RHS_repeat"/>
    <property type="match status" value="1"/>
</dbReference>
<dbReference type="InterPro" id="IPR056823">
    <property type="entry name" value="TEN-like_YD-shell"/>
</dbReference>
<dbReference type="InterPro" id="IPR050708">
    <property type="entry name" value="T6SS_VgrG/RHS"/>
</dbReference>
<keyword evidence="2" id="KW-0732">Signal</keyword>
<protein>
    <submittedName>
        <fullName evidence="4">RHS repeat-associated core domain-containing protein</fullName>
    </submittedName>
</protein>
<feature type="chain" id="PRO_5045802692" evidence="2">
    <location>
        <begin position="34"/>
        <end position="891"/>
    </location>
</feature>
<dbReference type="Pfam" id="PF25023">
    <property type="entry name" value="TEN_YD-shell"/>
    <property type="match status" value="1"/>
</dbReference>
<name>A0ABT8ZGK0_9SPHN</name>
<organism evidence="4 5">
    <name type="scientific">Sphingobium cyanobacteriorum</name>
    <dbReference type="NCBI Taxonomy" id="3063954"/>
    <lineage>
        <taxon>Bacteria</taxon>
        <taxon>Pseudomonadati</taxon>
        <taxon>Pseudomonadota</taxon>
        <taxon>Alphaproteobacteria</taxon>
        <taxon>Sphingomonadales</taxon>
        <taxon>Sphingomonadaceae</taxon>
        <taxon>Sphingobium</taxon>
    </lineage>
</organism>
<dbReference type="PANTHER" id="PTHR32305">
    <property type="match status" value="1"/>
</dbReference>
<feature type="signal peptide" evidence="2">
    <location>
        <begin position="1"/>
        <end position="33"/>
    </location>
</feature>
<gene>
    <name evidence="4" type="ORF">Q4610_01285</name>
</gene>
<keyword evidence="1" id="KW-0677">Repeat</keyword>
<proteinExistence type="predicted"/>
<feature type="domain" description="Teneurin-like YD-shell" evidence="3">
    <location>
        <begin position="507"/>
        <end position="710"/>
    </location>
</feature>